<proteinExistence type="predicted"/>
<feature type="compositionally biased region" description="Basic and acidic residues" evidence="1">
    <location>
        <begin position="1"/>
        <end position="20"/>
    </location>
</feature>
<keyword evidence="3" id="KW-1185">Reference proteome</keyword>
<dbReference type="Proteomes" id="UP001295423">
    <property type="component" value="Unassembled WGS sequence"/>
</dbReference>
<evidence type="ECO:0000313" key="2">
    <source>
        <dbReference type="EMBL" id="CAJ1951558.1"/>
    </source>
</evidence>
<feature type="region of interest" description="Disordered" evidence="1">
    <location>
        <begin position="69"/>
        <end position="113"/>
    </location>
</feature>
<name>A0AAD2FSC1_9STRA</name>
<feature type="region of interest" description="Disordered" evidence="1">
    <location>
        <begin position="1"/>
        <end position="29"/>
    </location>
</feature>
<evidence type="ECO:0000313" key="3">
    <source>
        <dbReference type="Proteomes" id="UP001295423"/>
    </source>
</evidence>
<organism evidence="2 3">
    <name type="scientific">Cylindrotheca closterium</name>
    <dbReference type="NCBI Taxonomy" id="2856"/>
    <lineage>
        <taxon>Eukaryota</taxon>
        <taxon>Sar</taxon>
        <taxon>Stramenopiles</taxon>
        <taxon>Ochrophyta</taxon>
        <taxon>Bacillariophyta</taxon>
        <taxon>Bacillariophyceae</taxon>
        <taxon>Bacillariophycidae</taxon>
        <taxon>Bacillariales</taxon>
        <taxon>Bacillariaceae</taxon>
        <taxon>Cylindrotheca</taxon>
    </lineage>
</organism>
<dbReference type="AlphaFoldDB" id="A0AAD2FSC1"/>
<protein>
    <submittedName>
        <fullName evidence="2">Uncharacterized protein</fullName>
    </submittedName>
</protein>
<reference evidence="2" key="1">
    <citation type="submission" date="2023-08" db="EMBL/GenBank/DDBJ databases">
        <authorList>
            <person name="Audoor S."/>
            <person name="Bilcke G."/>
        </authorList>
    </citation>
    <scope>NUCLEOTIDE SEQUENCE</scope>
</reference>
<feature type="non-terminal residue" evidence="2">
    <location>
        <position position="1"/>
    </location>
</feature>
<accession>A0AAD2FSC1</accession>
<sequence>KYSKFKDGTKPGKTGKDYPKWKIPPIPNSWAPMMTNGVWKLLHDWKQFANGTTKDPMLILEKFRITQQDSCIEEKHPKKRKNRCGNRKEDHVSDGDSDDDNDSSRPTPTKTTRFVLASPRLNRKTGRKQIKIVTDIKS</sequence>
<evidence type="ECO:0000256" key="1">
    <source>
        <dbReference type="SAM" id="MobiDB-lite"/>
    </source>
</evidence>
<gene>
    <name evidence="2" type="ORF">CYCCA115_LOCUS13129</name>
</gene>
<dbReference type="EMBL" id="CAKOGP040001787">
    <property type="protein sequence ID" value="CAJ1951558.1"/>
    <property type="molecule type" value="Genomic_DNA"/>
</dbReference>
<comment type="caution">
    <text evidence="2">The sequence shown here is derived from an EMBL/GenBank/DDBJ whole genome shotgun (WGS) entry which is preliminary data.</text>
</comment>